<comment type="caution">
    <text evidence="2">The sequence shown here is derived from an EMBL/GenBank/DDBJ whole genome shotgun (WGS) entry which is preliminary data.</text>
</comment>
<evidence type="ECO:0000256" key="1">
    <source>
        <dbReference type="SAM" id="Phobius"/>
    </source>
</evidence>
<dbReference type="RefSeq" id="WP_071089170.1">
    <property type="nucleotide sequence ID" value="NZ_MBLM01000152.1"/>
</dbReference>
<gene>
    <name evidence="2" type="ORF">CC117_06385</name>
</gene>
<dbReference type="InterPro" id="IPR046095">
    <property type="entry name" value="DUF6113"/>
</dbReference>
<feature type="transmembrane region" description="Helical" evidence="1">
    <location>
        <begin position="106"/>
        <end position="126"/>
    </location>
</feature>
<reference evidence="3" key="1">
    <citation type="submission" date="2016-07" db="EMBL/GenBank/DDBJ databases">
        <title>Sequence Frankia sp. strain CcI1.17.</title>
        <authorList>
            <person name="Ghodhbane-Gtari F."/>
            <person name="Swanson E."/>
            <person name="Gueddou A."/>
            <person name="Morris K."/>
            <person name="Hezbri K."/>
            <person name="Ktari A."/>
            <person name="Nouioui I."/>
            <person name="Abebe-Akele F."/>
            <person name="Simpson S."/>
            <person name="Thomas K."/>
            <person name="Gtari M."/>
            <person name="Tisa L.S."/>
            <person name="Hurst S."/>
        </authorList>
    </citation>
    <scope>NUCLEOTIDE SEQUENCE [LARGE SCALE GENOMIC DNA]</scope>
    <source>
        <strain evidence="3">Cc1.17</strain>
    </source>
</reference>
<keyword evidence="3" id="KW-1185">Reference proteome</keyword>
<keyword evidence="1" id="KW-1133">Transmembrane helix</keyword>
<accession>A0A1S1QBH3</accession>
<dbReference type="EMBL" id="MBLM01000152">
    <property type="protein sequence ID" value="OHV30565.1"/>
    <property type="molecule type" value="Genomic_DNA"/>
</dbReference>
<evidence type="ECO:0000313" key="3">
    <source>
        <dbReference type="Proteomes" id="UP000179627"/>
    </source>
</evidence>
<feature type="transmembrane region" description="Helical" evidence="1">
    <location>
        <begin position="20"/>
        <end position="40"/>
    </location>
</feature>
<dbReference type="Proteomes" id="UP000179627">
    <property type="component" value="Unassembled WGS sequence"/>
</dbReference>
<name>A0A1S1QBH3_9ACTN</name>
<keyword evidence="1" id="KW-0472">Membrane</keyword>
<dbReference type="AlphaFoldDB" id="A0A1S1QBH3"/>
<dbReference type="Pfam" id="PF19608">
    <property type="entry name" value="DUF6113"/>
    <property type="match status" value="1"/>
</dbReference>
<keyword evidence="1" id="KW-0812">Transmembrane</keyword>
<sequence length="155" mass="15397">MASVASGPHAPGRVLLGGSYAFGVLAGFVLGLYGVVLVAAGPRPGGFLISVGLLMALIGNAGAALLVRWLTGTRLGAMIILVGWLPIVLALASSRTEGDLLLKASATGYLFLGIGVLTPVVVAVVGKARRGLTALPPMAAPPRVPSRPAPRAGGG</sequence>
<evidence type="ECO:0008006" key="4">
    <source>
        <dbReference type="Google" id="ProtNLM"/>
    </source>
</evidence>
<evidence type="ECO:0000313" key="2">
    <source>
        <dbReference type="EMBL" id="OHV30565.1"/>
    </source>
</evidence>
<proteinExistence type="predicted"/>
<organism evidence="2 3">
    <name type="scientific">Parafrankia colletiae</name>
    <dbReference type="NCBI Taxonomy" id="573497"/>
    <lineage>
        <taxon>Bacteria</taxon>
        <taxon>Bacillati</taxon>
        <taxon>Actinomycetota</taxon>
        <taxon>Actinomycetes</taxon>
        <taxon>Frankiales</taxon>
        <taxon>Frankiaceae</taxon>
        <taxon>Parafrankia</taxon>
    </lineage>
</organism>
<feature type="transmembrane region" description="Helical" evidence="1">
    <location>
        <begin position="75"/>
        <end position="94"/>
    </location>
</feature>
<feature type="transmembrane region" description="Helical" evidence="1">
    <location>
        <begin position="47"/>
        <end position="69"/>
    </location>
</feature>
<protein>
    <recommendedName>
        <fullName evidence="4">Integral membrane protein</fullName>
    </recommendedName>
</protein>